<reference evidence="2 3" key="1">
    <citation type="journal article" date="2019" name="Front. Microbiol.">
        <title>Thermoanaerosceptrum fracticalcis gen. nov. sp. nov., a Novel Fumarate-Fermenting Microorganism From a Deep Fractured Carbonate Aquifer of the US Great Basin.</title>
        <authorList>
            <person name="Hamilton-Brehm S.D."/>
            <person name="Stewart L.E."/>
            <person name="Zavarin M."/>
            <person name="Caldwell M."/>
            <person name="Lawson P.A."/>
            <person name="Onstott T.C."/>
            <person name="Grzymski J."/>
            <person name="Neveux I."/>
            <person name="Lollar B.S."/>
            <person name="Russell C.E."/>
            <person name="Moser D.P."/>
        </authorList>
    </citation>
    <scope>NUCLEOTIDE SEQUENCE [LARGE SCALE GENOMIC DNA]</scope>
    <source>
        <strain evidence="2 3">DRI-13</strain>
    </source>
</reference>
<dbReference type="EMBL" id="CP045798">
    <property type="protein sequence ID" value="QNB47438.1"/>
    <property type="molecule type" value="Genomic_DNA"/>
</dbReference>
<gene>
    <name evidence="2" type="ORF">BR63_14800</name>
</gene>
<dbReference type="AlphaFoldDB" id="A0A7G6E5T4"/>
<organism evidence="2 3">
    <name type="scientific">Thermanaerosceptrum fracticalcis</name>
    <dbReference type="NCBI Taxonomy" id="1712410"/>
    <lineage>
        <taxon>Bacteria</taxon>
        <taxon>Bacillati</taxon>
        <taxon>Bacillota</taxon>
        <taxon>Clostridia</taxon>
        <taxon>Eubacteriales</taxon>
        <taxon>Peptococcaceae</taxon>
        <taxon>Thermanaerosceptrum</taxon>
    </lineage>
</organism>
<keyword evidence="3" id="KW-1185">Reference proteome</keyword>
<sequence length="80" mass="8857">MQRLVNAKRKTVGMKQTTKALERGQARIVFLAKDADEKVRRPVMEMCRVHGVPLEEVETMRELGKAGGIQVPAAVAAIIE</sequence>
<evidence type="ECO:0000259" key="1">
    <source>
        <dbReference type="Pfam" id="PF01248"/>
    </source>
</evidence>
<dbReference type="Proteomes" id="UP000515847">
    <property type="component" value="Chromosome"/>
</dbReference>
<dbReference type="Gene3D" id="3.30.1330.30">
    <property type="match status" value="1"/>
</dbReference>
<dbReference type="KEGG" id="tfr:BR63_14800"/>
<keyword evidence="2" id="KW-0689">Ribosomal protein</keyword>
<keyword evidence="2" id="KW-0687">Ribonucleoprotein</keyword>
<dbReference type="GO" id="GO:0005840">
    <property type="term" value="C:ribosome"/>
    <property type="evidence" value="ECO:0007669"/>
    <property type="project" value="UniProtKB-KW"/>
</dbReference>
<dbReference type="Pfam" id="PF01248">
    <property type="entry name" value="Ribosomal_L7Ae"/>
    <property type="match status" value="1"/>
</dbReference>
<feature type="domain" description="Ribosomal protein eL8/eL30/eS12/Gadd45" evidence="1">
    <location>
        <begin position="4"/>
        <end position="79"/>
    </location>
</feature>
<name>A0A7G6E5T4_THEFR</name>
<evidence type="ECO:0000313" key="2">
    <source>
        <dbReference type="EMBL" id="QNB47438.1"/>
    </source>
</evidence>
<dbReference type="InterPro" id="IPR004038">
    <property type="entry name" value="Ribosomal_eL8/eL30/eS12/Gad45"/>
</dbReference>
<accession>A0A7G6E5T4</accession>
<dbReference type="OrthoDB" id="2353623at2"/>
<dbReference type="SUPFAM" id="SSF55315">
    <property type="entry name" value="L30e-like"/>
    <property type="match status" value="1"/>
</dbReference>
<proteinExistence type="predicted"/>
<dbReference type="PRINTS" id="PR00884">
    <property type="entry name" value="RIBOSOMALHS6"/>
</dbReference>
<dbReference type="InterPro" id="IPR029064">
    <property type="entry name" value="Ribosomal_eL30-like_sf"/>
</dbReference>
<protein>
    <submittedName>
        <fullName evidence="2">50S ribosomal protein L7Ae-like protein</fullName>
    </submittedName>
</protein>
<dbReference type="RefSeq" id="WP_034425486.1">
    <property type="nucleotide sequence ID" value="NZ_CP045798.1"/>
</dbReference>
<evidence type="ECO:0000313" key="3">
    <source>
        <dbReference type="Proteomes" id="UP000515847"/>
    </source>
</evidence>